<protein>
    <submittedName>
        <fullName evidence="4">Inositol-3-phosphate synthase</fullName>
        <ecNumber evidence="4">5.5.1.4</ecNumber>
    </submittedName>
</protein>
<dbReference type="GO" id="GO:0008654">
    <property type="term" value="P:phospholipid biosynthetic process"/>
    <property type="evidence" value="ECO:0007669"/>
    <property type="project" value="InterPro"/>
</dbReference>
<evidence type="ECO:0000313" key="6">
    <source>
        <dbReference type="Proteomes" id="UP001172756"/>
    </source>
</evidence>
<dbReference type="InterPro" id="IPR017815">
    <property type="entry name" value="Myo-inos-1-P_Synthase_actino"/>
</dbReference>
<dbReference type="InterPro" id="IPR002587">
    <property type="entry name" value="Myo-inos-1-P_Synthase"/>
</dbReference>
<dbReference type="InterPro" id="IPR052199">
    <property type="entry name" value="MIPS"/>
</dbReference>
<evidence type="ECO:0000256" key="1">
    <source>
        <dbReference type="ARBA" id="ARBA00010813"/>
    </source>
</evidence>
<dbReference type="EC" id="5.5.1.4" evidence="4"/>
<comment type="caution">
    <text evidence="4">The sequence shown here is derived from an EMBL/GenBank/DDBJ whole genome shotgun (WGS) entry which is preliminary data.</text>
</comment>
<gene>
    <name evidence="3" type="ORF">QQ002_08000</name>
    <name evidence="4" type="ORF">QQX10_06140</name>
</gene>
<reference evidence="3 6" key="2">
    <citation type="submission" date="2023-06" db="EMBL/GenBank/DDBJ databases">
        <title>SYSU T0a273.</title>
        <authorList>
            <person name="Gao L."/>
            <person name="Fang B.-Z."/>
            <person name="Li W.-J."/>
        </authorList>
    </citation>
    <scope>NUCLEOTIDE SEQUENCE [LARGE SCALE GENOMIC DNA]</scope>
    <source>
        <strain evidence="3 6">SYSU T0a273</strain>
    </source>
</reference>
<dbReference type="NCBIfam" id="TIGR03450">
    <property type="entry name" value="mycothiol_INO1"/>
    <property type="match status" value="1"/>
</dbReference>
<comment type="similarity">
    <text evidence="1">Belongs to the myo-inositol 1-phosphate synthase family.</text>
</comment>
<dbReference type="PANTHER" id="PTHR43125">
    <property type="entry name" value="INOSITOL-3-PHOSPHATE SYNTHASE"/>
    <property type="match status" value="1"/>
</dbReference>
<dbReference type="SUPFAM" id="SSF51735">
    <property type="entry name" value="NAD(P)-binding Rossmann-fold domains"/>
    <property type="match status" value="1"/>
</dbReference>
<keyword evidence="4" id="KW-0413">Isomerase</keyword>
<dbReference type="EMBL" id="JAUHQB010000004">
    <property type="protein sequence ID" value="MDN4483475.1"/>
    <property type="molecule type" value="Genomic_DNA"/>
</dbReference>
<dbReference type="GO" id="GO:0006021">
    <property type="term" value="P:inositol biosynthetic process"/>
    <property type="evidence" value="ECO:0007669"/>
    <property type="project" value="InterPro"/>
</dbReference>
<dbReference type="AlphaFoldDB" id="A0AAW7M8E7"/>
<dbReference type="InterPro" id="IPR036291">
    <property type="entry name" value="NAD(P)-bd_dom_sf"/>
</dbReference>
<sequence length="364" mass="39894">MAKLRAAIVGVGNCATSLIQGVEFYKNADANETVPGLMHVQFGDYHVSDIEFVAAFDVDSLKVGKELVEATQSSENNTIKICDVPKTDIQVQRGVTLDGLGKYYRQTIVESDETPVDVVQVLKDTEADVLVCYLPVGSEEAAKFYAQCAIDAGVAFVNALPVFIASDPEWAAKFQEAGVPIVGDDIKSQVGATITHRVMAKLFEDRGVRLDRTYQLNVGGNMDFKNMLERDRLESKKISKTQAVTSNIDNGPLAGVKDDRNVHIGPSDYVAWLDDRKWAYVRLEGSAFGEVPLNLEYKLEVWDSPNSAGIIIDAMRAAKIAKDRGIGGPILSAATYFMKSPPVQTEDTLGRQHLEEFIAGTRER</sequence>
<feature type="domain" description="Myo-inositol-1-phosphate synthase GAPDH-like" evidence="2">
    <location>
        <begin position="191"/>
        <end position="304"/>
    </location>
</feature>
<accession>A0AAW7M8E7</accession>
<dbReference type="InterPro" id="IPR013021">
    <property type="entry name" value="Myo-inos-1-P_Synthase_GAPDH"/>
</dbReference>
<dbReference type="GO" id="GO:0004512">
    <property type="term" value="F:inositol-3-phosphate synthase activity"/>
    <property type="evidence" value="ECO:0007669"/>
    <property type="project" value="UniProtKB-EC"/>
</dbReference>
<dbReference type="Proteomes" id="UP001172756">
    <property type="component" value="Unassembled WGS sequence"/>
</dbReference>
<dbReference type="EMBL" id="JAUHPX010000003">
    <property type="protein sequence ID" value="MDN4487745.1"/>
    <property type="molecule type" value="Genomic_DNA"/>
</dbReference>
<dbReference type="Proteomes" id="UP001172737">
    <property type="component" value="Unassembled WGS sequence"/>
</dbReference>
<proteinExistence type="inferred from homology"/>
<evidence type="ECO:0000259" key="2">
    <source>
        <dbReference type="Pfam" id="PF01658"/>
    </source>
</evidence>
<dbReference type="SUPFAM" id="SSF55347">
    <property type="entry name" value="Glyceraldehyde-3-phosphate dehydrogenase-like, C-terminal domain"/>
    <property type="match status" value="1"/>
</dbReference>
<dbReference type="PANTHER" id="PTHR43125:SF1">
    <property type="entry name" value="INOSITOL-3-PHOSPHATE SYNTHASE"/>
    <property type="match status" value="1"/>
</dbReference>
<dbReference type="Pfam" id="PF01658">
    <property type="entry name" value="Inos-1-P_synth"/>
    <property type="match status" value="1"/>
</dbReference>
<organism evidence="4 5">
    <name type="scientific">Demequina lignilytica</name>
    <dbReference type="NCBI Taxonomy" id="3051663"/>
    <lineage>
        <taxon>Bacteria</taxon>
        <taxon>Bacillati</taxon>
        <taxon>Actinomycetota</taxon>
        <taxon>Actinomycetes</taxon>
        <taxon>Micrococcales</taxon>
        <taxon>Demequinaceae</taxon>
        <taxon>Demequina</taxon>
    </lineage>
</organism>
<dbReference type="Gene3D" id="3.40.50.720">
    <property type="entry name" value="NAD(P)-binding Rossmann-like Domain"/>
    <property type="match status" value="1"/>
</dbReference>
<dbReference type="Gene3D" id="3.30.360.10">
    <property type="entry name" value="Dihydrodipicolinate Reductase, domain 2"/>
    <property type="match status" value="1"/>
</dbReference>
<evidence type="ECO:0000313" key="3">
    <source>
        <dbReference type="EMBL" id="MDN4483475.1"/>
    </source>
</evidence>
<reference evidence="4" key="1">
    <citation type="submission" date="2023-06" db="EMBL/GenBank/DDBJ databases">
        <title>Sysu t00039.</title>
        <authorList>
            <person name="Gao L."/>
            <person name="Fang B.-Z."/>
            <person name="Li W.-J."/>
        </authorList>
    </citation>
    <scope>NUCLEOTIDE SEQUENCE</scope>
    <source>
        <strain evidence="4">SYSU T00039</strain>
    </source>
</reference>
<evidence type="ECO:0000313" key="5">
    <source>
        <dbReference type="Proteomes" id="UP001172737"/>
    </source>
</evidence>
<name>A0AAW7M8E7_9MICO</name>
<keyword evidence="5" id="KW-1185">Reference proteome</keyword>
<dbReference type="RefSeq" id="WP_301119080.1">
    <property type="nucleotide sequence ID" value="NZ_JAUHPX010000003.1"/>
</dbReference>
<evidence type="ECO:0000313" key="4">
    <source>
        <dbReference type="EMBL" id="MDN4487745.1"/>
    </source>
</evidence>
<dbReference type="PIRSF" id="PIRSF015578">
    <property type="entry name" value="Myoinos-ppht_syn"/>
    <property type="match status" value="1"/>
</dbReference>